<organism evidence="5 6">
    <name type="scientific">Marinithermus hydrothermalis (strain DSM 14884 / JCM 11576 / T1)</name>
    <dbReference type="NCBI Taxonomy" id="869210"/>
    <lineage>
        <taxon>Bacteria</taxon>
        <taxon>Thermotogati</taxon>
        <taxon>Deinococcota</taxon>
        <taxon>Deinococci</taxon>
        <taxon>Thermales</taxon>
        <taxon>Thermaceae</taxon>
        <taxon>Marinithermus</taxon>
    </lineage>
</organism>
<proteinExistence type="inferred from homology"/>
<evidence type="ECO:0000313" key="6">
    <source>
        <dbReference type="Proteomes" id="UP000007030"/>
    </source>
</evidence>
<keyword evidence="6" id="KW-1185">Reference proteome</keyword>
<evidence type="ECO:0000256" key="2">
    <source>
        <dbReference type="ARBA" id="ARBA00023002"/>
    </source>
</evidence>
<dbReference type="RefSeq" id="WP_013703741.1">
    <property type="nucleotide sequence ID" value="NC_015387.1"/>
</dbReference>
<dbReference type="Pfam" id="PF01408">
    <property type="entry name" value="GFO_IDH_MocA"/>
    <property type="match status" value="1"/>
</dbReference>
<dbReference type="PANTHER" id="PTHR42840">
    <property type="entry name" value="NAD(P)-BINDING ROSSMANN-FOLD SUPERFAMILY PROTEIN-RELATED"/>
    <property type="match status" value="1"/>
</dbReference>
<dbReference type="SUPFAM" id="SSF55347">
    <property type="entry name" value="Glyceraldehyde-3-phosphate dehydrogenase-like, C-terminal domain"/>
    <property type="match status" value="1"/>
</dbReference>
<dbReference type="Proteomes" id="UP000007030">
    <property type="component" value="Chromosome"/>
</dbReference>
<evidence type="ECO:0000259" key="3">
    <source>
        <dbReference type="Pfam" id="PF01408"/>
    </source>
</evidence>
<evidence type="ECO:0000259" key="4">
    <source>
        <dbReference type="Pfam" id="PF22725"/>
    </source>
</evidence>
<dbReference type="GO" id="GO:0050112">
    <property type="term" value="F:inositol 2-dehydrogenase (NAD+) activity"/>
    <property type="evidence" value="ECO:0007669"/>
    <property type="project" value="UniProtKB-EC"/>
</dbReference>
<reference evidence="5 6" key="1">
    <citation type="journal article" date="2012" name="Stand. Genomic Sci.">
        <title>Complete genome sequence of the aerobic, heterotroph Marinithermus hydrothermalis type strain (T1(T)) from a deep-sea hydrothermal vent chimney.</title>
        <authorList>
            <person name="Copeland A."/>
            <person name="Gu W."/>
            <person name="Yasawong M."/>
            <person name="Lapidus A."/>
            <person name="Lucas S."/>
            <person name="Deshpande S."/>
            <person name="Pagani I."/>
            <person name="Tapia R."/>
            <person name="Cheng J.F."/>
            <person name="Goodwin L.A."/>
            <person name="Pitluck S."/>
            <person name="Liolios K."/>
            <person name="Ivanova N."/>
            <person name="Mavromatis K."/>
            <person name="Mikhailova N."/>
            <person name="Pati A."/>
            <person name="Chen A."/>
            <person name="Palaniappan K."/>
            <person name="Land M."/>
            <person name="Pan C."/>
            <person name="Brambilla E.M."/>
            <person name="Rohde M."/>
            <person name="Tindall B.J."/>
            <person name="Sikorski J."/>
            <person name="Goker M."/>
            <person name="Detter J.C."/>
            <person name="Bristow J."/>
            <person name="Eisen J.A."/>
            <person name="Markowitz V."/>
            <person name="Hugenholtz P."/>
            <person name="Kyrpides N.C."/>
            <person name="Klenk H.P."/>
            <person name="Woyke T."/>
        </authorList>
    </citation>
    <scope>NUCLEOTIDE SEQUENCE [LARGE SCALE GENOMIC DNA]</scope>
    <source>
        <strain evidence="6">DSM 14884 / JCM 11576 / T1</strain>
    </source>
</reference>
<dbReference type="InterPro" id="IPR000683">
    <property type="entry name" value="Gfo/Idh/MocA-like_OxRdtase_N"/>
</dbReference>
<dbReference type="STRING" id="869210.Marky_0949"/>
<accession>F2NQG6</accession>
<dbReference type="KEGG" id="mhd:Marky_0949"/>
<comment type="similarity">
    <text evidence="1">Belongs to the Gfo/Idh/MocA family.</text>
</comment>
<dbReference type="Gene3D" id="3.30.360.10">
    <property type="entry name" value="Dihydrodipicolinate Reductase, domain 2"/>
    <property type="match status" value="1"/>
</dbReference>
<dbReference type="eggNOG" id="COG0673">
    <property type="taxonomic scope" value="Bacteria"/>
</dbReference>
<dbReference type="AlphaFoldDB" id="F2NQG6"/>
<dbReference type="GO" id="GO:0000166">
    <property type="term" value="F:nucleotide binding"/>
    <property type="evidence" value="ECO:0007669"/>
    <property type="project" value="InterPro"/>
</dbReference>
<sequence>MQAKLPLALIGAGRMGTVHARVLAGLADCRVLKVVDPRETRAARLAERLGARATPHLEDVLEDPEIAAALLTTPTPTHAEVVEALAMAGKAVFVEKPLAQSLEAGRRLVAAVERTGVPAQVGFQRRYDPAYRKAKALLESGRLGRVLSFRGVGRDAGPPALEFLKDSGGVLVDMGIHDLDVARWLVGEVQEVRAFGGHAVPELAAHGLADTAVAIFRFENGAVGTLETSWYNAYGYEIRTEVVGEKGRVHIETDRYPDLNVYDPNGGHFPRPSGFEERFRDAYAAELAAFVQGVRAEQPLSPTPRDSWYTLRLALAAQHSLETGRTVTVPAFGGAL</sequence>
<dbReference type="InterPro" id="IPR055170">
    <property type="entry name" value="GFO_IDH_MocA-like_dom"/>
</dbReference>
<protein>
    <submittedName>
        <fullName evidence="5">Inositol 2-dehydrogenase</fullName>
        <ecNumber evidence="5">1.1.1.18</ecNumber>
    </submittedName>
</protein>
<dbReference type="PANTHER" id="PTHR42840:SF3">
    <property type="entry name" value="BINDING ROSSMANN FOLD OXIDOREDUCTASE, PUTATIVE (AFU_ORTHOLOGUE AFUA_2G10240)-RELATED"/>
    <property type="match status" value="1"/>
</dbReference>
<dbReference type="EC" id="1.1.1.18" evidence="5"/>
<dbReference type="GO" id="GO:0005737">
    <property type="term" value="C:cytoplasm"/>
    <property type="evidence" value="ECO:0007669"/>
    <property type="project" value="TreeGrafter"/>
</dbReference>
<evidence type="ECO:0000313" key="5">
    <source>
        <dbReference type="EMBL" id="AEB11693.1"/>
    </source>
</evidence>
<name>F2NQG6_MARHT</name>
<dbReference type="EMBL" id="CP002630">
    <property type="protein sequence ID" value="AEB11693.1"/>
    <property type="molecule type" value="Genomic_DNA"/>
</dbReference>
<dbReference type="Pfam" id="PF22725">
    <property type="entry name" value="GFO_IDH_MocA_C3"/>
    <property type="match status" value="1"/>
</dbReference>
<dbReference type="Gene3D" id="3.40.50.720">
    <property type="entry name" value="NAD(P)-binding Rossmann-like Domain"/>
    <property type="match status" value="1"/>
</dbReference>
<dbReference type="HOGENOM" id="CLU_023194_0_3_0"/>
<feature type="domain" description="GFO/IDH/MocA-like oxidoreductase" evidence="4">
    <location>
        <begin position="131"/>
        <end position="249"/>
    </location>
</feature>
<feature type="domain" description="Gfo/Idh/MocA-like oxidoreductase N-terminal" evidence="3">
    <location>
        <begin position="8"/>
        <end position="123"/>
    </location>
</feature>
<gene>
    <name evidence="5" type="ordered locus">Marky_0949</name>
</gene>
<dbReference type="GO" id="GO:0006740">
    <property type="term" value="P:NADPH regeneration"/>
    <property type="evidence" value="ECO:0007669"/>
    <property type="project" value="TreeGrafter"/>
</dbReference>
<dbReference type="InterPro" id="IPR036291">
    <property type="entry name" value="NAD(P)-bd_dom_sf"/>
</dbReference>
<evidence type="ECO:0000256" key="1">
    <source>
        <dbReference type="ARBA" id="ARBA00010928"/>
    </source>
</evidence>
<keyword evidence="2 5" id="KW-0560">Oxidoreductase</keyword>
<dbReference type="SUPFAM" id="SSF51735">
    <property type="entry name" value="NAD(P)-binding Rossmann-fold domains"/>
    <property type="match status" value="1"/>
</dbReference>